<keyword evidence="2" id="KW-1185">Reference proteome</keyword>
<sequence length="52" mass="5413">MPAKKYLTWAAVAFVAFYVFNQPEGAARSVQTAADGLASAADSLTTFVTSLG</sequence>
<organism evidence="1 2">
    <name type="scientific">Actinomadura namibiensis</name>
    <dbReference type="NCBI Taxonomy" id="182080"/>
    <lineage>
        <taxon>Bacteria</taxon>
        <taxon>Bacillati</taxon>
        <taxon>Actinomycetota</taxon>
        <taxon>Actinomycetes</taxon>
        <taxon>Streptosporangiales</taxon>
        <taxon>Thermomonosporaceae</taxon>
        <taxon>Actinomadura</taxon>
    </lineage>
</organism>
<dbReference type="RefSeq" id="WP_174567406.1">
    <property type="nucleotide sequence ID" value="NZ_BAAALP010000057.1"/>
</dbReference>
<evidence type="ECO:0000313" key="2">
    <source>
        <dbReference type="Proteomes" id="UP000572680"/>
    </source>
</evidence>
<name>A0A7W3LM53_ACTNM</name>
<dbReference type="AlphaFoldDB" id="A0A7W3LM53"/>
<evidence type="ECO:0000313" key="1">
    <source>
        <dbReference type="EMBL" id="MBA8950567.1"/>
    </source>
</evidence>
<gene>
    <name evidence="1" type="ORF">HNR61_002180</name>
</gene>
<dbReference type="EMBL" id="JACJIA010000002">
    <property type="protein sequence ID" value="MBA8950567.1"/>
    <property type="molecule type" value="Genomic_DNA"/>
</dbReference>
<reference evidence="1 2" key="1">
    <citation type="submission" date="2020-08" db="EMBL/GenBank/DDBJ databases">
        <title>Genomic Encyclopedia of Type Strains, Phase IV (KMG-IV): sequencing the most valuable type-strain genomes for metagenomic binning, comparative biology and taxonomic classification.</title>
        <authorList>
            <person name="Goeker M."/>
        </authorList>
    </citation>
    <scope>NUCLEOTIDE SEQUENCE [LARGE SCALE GENOMIC DNA]</scope>
    <source>
        <strain evidence="1 2">DSM 44197</strain>
    </source>
</reference>
<proteinExistence type="predicted"/>
<dbReference type="Proteomes" id="UP000572680">
    <property type="component" value="Unassembled WGS sequence"/>
</dbReference>
<comment type="caution">
    <text evidence="1">The sequence shown here is derived from an EMBL/GenBank/DDBJ whole genome shotgun (WGS) entry which is preliminary data.</text>
</comment>
<accession>A0A7W3LM53</accession>
<protein>
    <submittedName>
        <fullName evidence="1">Uncharacterized protein</fullName>
    </submittedName>
</protein>